<feature type="chain" id="PRO_5046745345" evidence="1">
    <location>
        <begin position="32"/>
        <end position="346"/>
    </location>
</feature>
<dbReference type="Gene3D" id="3.20.20.80">
    <property type="entry name" value="Glycosidases"/>
    <property type="match status" value="1"/>
</dbReference>
<dbReference type="SUPFAM" id="SSF51445">
    <property type="entry name" value="(Trans)glycosidases"/>
    <property type="match status" value="1"/>
</dbReference>
<reference evidence="2 3" key="1">
    <citation type="submission" date="2021-08" db="EMBL/GenBank/DDBJ databases">
        <title>Streptomyces sp. PTM05 isolated from lichen.</title>
        <authorList>
            <person name="Somphong A."/>
            <person name="Phongsopitanun W."/>
            <person name="Tanasupawat S."/>
        </authorList>
    </citation>
    <scope>NUCLEOTIDE SEQUENCE [LARGE SCALE GENOMIC DNA]</scope>
    <source>
        <strain evidence="2 3">Ptm05</strain>
    </source>
</reference>
<comment type="caution">
    <text evidence="2">The sequence shown here is derived from an EMBL/GenBank/DDBJ whole genome shotgun (WGS) entry which is preliminary data.</text>
</comment>
<dbReference type="InterPro" id="IPR017853">
    <property type="entry name" value="GH"/>
</dbReference>
<dbReference type="CDD" id="cd06543">
    <property type="entry name" value="GH18_PF-ChiA-like"/>
    <property type="match status" value="1"/>
</dbReference>
<accession>A0ABS7QNZ2</accession>
<dbReference type="PANTHER" id="PTHR42976">
    <property type="entry name" value="BIFUNCTIONAL CHITINASE/LYSOZYME-RELATED"/>
    <property type="match status" value="1"/>
</dbReference>
<organism evidence="2 3">
    <name type="scientific">Streptantibioticus parmotrematis</name>
    <dbReference type="NCBI Taxonomy" id="2873249"/>
    <lineage>
        <taxon>Bacteria</taxon>
        <taxon>Bacillati</taxon>
        <taxon>Actinomycetota</taxon>
        <taxon>Actinomycetes</taxon>
        <taxon>Kitasatosporales</taxon>
        <taxon>Streptomycetaceae</taxon>
        <taxon>Streptantibioticus</taxon>
    </lineage>
</organism>
<keyword evidence="3" id="KW-1185">Reference proteome</keyword>
<evidence type="ECO:0000313" key="2">
    <source>
        <dbReference type="EMBL" id="MBY8884491.1"/>
    </source>
</evidence>
<keyword evidence="1" id="KW-0732">Signal</keyword>
<dbReference type="EMBL" id="JAINVZ010000003">
    <property type="protein sequence ID" value="MBY8884491.1"/>
    <property type="molecule type" value="Genomic_DNA"/>
</dbReference>
<protein>
    <submittedName>
        <fullName evidence="2">Chitinase</fullName>
    </submittedName>
</protein>
<dbReference type="PANTHER" id="PTHR42976:SF1">
    <property type="entry name" value="GH18 DOMAIN-CONTAINING PROTEIN-RELATED"/>
    <property type="match status" value="1"/>
</dbReference>
<evidence type="ECO:0000256" key="1">
    <source>
        <dbReference type="SAM" id="SignalP"/>
    </source>
</evidence>
<proteinExistence type="predicted"/>
<feature type="signal peptide" evidence="1">
    <location>
        <begin position="1"/>
        <end position="31"/>
    </location>
</feature>
<dbReference type="Proteomes" id="UP001198565">
    <property type="component" value="Unassembled WGS sequence"/>
</dbReference>
<name>A0ABS7QNZ2_9ACTN</name>
<sequence>MHHHSGSPFRPRAAALALCSALVCAALVATAVPPASATAPGAGAVPGAAAGALGSPGMAVAPYFYNGWGDPPDPVAVMRATGVRWFSMAFVLDGGGCDPQWDGTRPLTGGVDQATVDAVRAAGGDVIPSFGGGRGPYLETGCPDAAALAAAYLRVIDAYGLRAIDVDIEGAPYADAGVRRKVVDALKTVKADDPGIVEYVTFPSGGDGPDAPLVEQAAAAGLRPDGWSIMPFDFGGTEHDMGAATIRAAEGLARVLRSAYGYDADDAYHHMGISSENGVTGDGEAITQVDFRTVAAYAARHRIARLTFWSVNRDRPCHGAYRTDDTCSGVAQRDWDFTKVLVDSGL</sequence>
<dbReference type="InterPro" id="IPR052750">
    <property type="entry name" value="GH18_Chitinase"/>
</dbReference>
<gene>
    <name evidence="2" type="ORF">K7472_06485</name>
</gene>
<evidence type="ECO:0000313" key="3">
    <source>
        <dbReference type="Proteomes" id="UP001198565"/>
    </source>
</evidence>